<dbReference type="AlphaFoldDB" id="A0A1X6NLH0"/>
<dbReference type="Proteomes" id="UP000218209">
    <property type="component" value="Unassembled WGS sequence"/>
</dbReference>
<feature type="region of interest" description="Disordered" evidence="2">
    <location>
        <begin position="137"/>
        <end position="174"/>
    </location>
</feature>
<feature type="coiled-coil region" evidence="1">
    <location>
        <begin position="188"/>
        <end position="236"/>
    </location>
</feature>
<proteinExistence type="predicted"/>
<gene>
    <name evidence="3" type="ORF">BU14_1623s0001</name>
</gene>
<accession>A0A1X6NLH0</accession>
<feature type="compositionally biased region" description="Basic and acidic residues" evidence="2">
    <location>
        <begin position="58"/>
        <end position="69"/>
    </location>
</feature>
<evidence type="ECO:0000256" key="1">
    <source>
        <dbReference type="SAM" id="Coils"/>
    </source>
</evidence>
<sequence length="306" mass="32288">MEPTTPADVPPVGAPFYPPWVSTTANDAELGLVDDILKERGRCGTASMDGVGALSAVSEERDPLRDESRPPSPSREFPIDIKPGETVMAAKTPPCTGDEATAKGTAKTSRVVLPRGTSSVAMTLRRLQSEAIQGAEELYAAGPGRKEPPAQPDGKLESILRSPRPPGARKALKKRSAYTSRFRKVVYTDLLEAEVKARSERLAEVEAQRDELLQAKAELEAQVEAAIVNAAAVAAEAAVATSPITPAADASMESSAVDADATVAAEPATTKTLLTWPSLKDMADRWPEDFSDLPIFEATGVAANAA</sequence>
<evidence type="ECO:0000256" key="2">
    <source>
        <dbReference type="SAM" id="MobiDB-lite"/>
    </source>
</evidence>
<evidence type="ECO:0000313" key="3">
    <source>
        <dbReference type="EMBL" id="OSX69316.1"/>
    </source>
</evidence>
<name>A0A1X6NLH0_PORUM</name>
<organism evidence="3 4">
    <name type="scientific">Porphyra umbilicalis</name>
    <name type="common">Purple laver</name>
    <name type="synonym">Red alga</name>
    <dbReference type="NCBI Taxonomy" id="2786"/>
    <lineage>
        <taxon>Eukaryota</taxon>
        <taxon>Rhodophyta</taxon>
        <taxon>Bangiophyceae</taxon>
        <taxon>Bangiales</taxon>
        <taxon>Bangiaceae</taxon>
        <taxon>Porphyra</taxon>
    </lineage>
</organism>
<dbReference type="EMBL" id="KV919620">
    <property type="protein sequence ID" value="OSX69316.1"/>
    <property type="molecule type" value="Genomic_DNA"/>
</dbReference>
<keyword evidence="4" id="KW-1185">Reference proteome</keyword>
<feature type="region of interest" description="Disordered" evidence="2">
    <location>
        <begin position="45"/>
        <end position="111"/>
    </location>
</feature>
<evidence type="ECO:0000313" key="4">
    <source>
        <dbReference type="Proteomes" id="UP000218209"/>
    </source>
</evidence>
<reference evidence="3 4" key="1">
    <citation type="submission" date="2017-03" db="EMBL/GenBank/DDBJ databases">
        <title>WGS assembly of Porphyra umbilicalis.</title>
        <authorList>
            <person name="Brawley S.H."/>
            <person name="Blouin N.A."/>
            <person name="Ficko-Blean E."/>
            <person name="Wheeler G.L."/>
            <person name="Lohr M."/>
            <person name="Goodson H.V."/>
            <person name="Jenkins J.W."/>
            <person name="Blaby-Haas C.E."/>
            <person name="Helliwell K.E."/>
            <person name="Chan C."/>
            <person name="Marriage T."/>
            <person name="Bhattacharya D."/>
            <person name="Klein A.S."/>
            <person name="Badis Y."/>
            <person name="Brodie J."/>
            <person name="Cao Y."/>
            <person name="Collen J."/>
            <person name="Dittami S.M."/>
            <person name="Gachon C.M."/>
            <person name="Green B.R."/>
            <person name="Karpowicz S."/>
            <person name="Kim J.W."/>
            <person name="Kudahl U."/>
            <person name="Lin S."/>
            <person name="Michel G."/>
            <person name="Mittag M."/>
            <person name="Olson B.J."/>
            <person name="Pangilinan J."/>
            <person name="Peng Y."/>
            <person name="Qiu H."/>
            <person name="Shu S."/>
            <person name="Singer J.T."/>
            <person name="Smith A.G."/>
            <person name="Sprecher B.N."/>
            <person name="Wagner V."/>
            <person name="Wang W."/>
            <person name="Wang Z.-Y."/>
            <person name="Yan J."/>
            <person name="Yarish C."/>
            <person name="Zoeuner-Riek S."/>
            <person name="Zhuang Y."/>
            <person name="Zou Y."/>
            <person name="Lindquist E.A."/>
            <person name="Grimwood J."/>
            <person name="Barry K."/>
            <person name="Rokhsar D.S."/>
            <person name="Schmutz J."/>
            <person name="Stiller J.W."/>
            <person name="Grossman A.R."/>
            <person name="Prochnik S.E."/>
        </authorList>
    </citation>
    <scope>NUCLEOTIDE SEQUENCE [LARGE SCALE GENOMIC DNA]</scope>
    <source>
        <strain evidence="3">4086291</strain>
    </source>
</reference>
<protein>
    <submittedName>
        <fullName evidence="3">Uncharacterized protein</fullName>
    </submittedName>
</protein>
<feature type="compositionally biased region" description="Basic and acidic residues" evidence="2">
    <location>
        <begin position="144"/>
        <end position="158"/>
    </location>
</feature>
<keyword evidence="1" id="KW-0175">Coiled coil</keyword>